<feature type="compositionally biased region" description="Basic and acidic residues" evidence="1">
    <location>
        <begin position="211"/>
        <end position="234"/>
    </location>
</feature>
<feature type="compositionally biased region" description="Basic residues" evidence="1">
    <location>
        <begin position="1"/>
        <end position="10"/>
    </location>
</feature>
<accession>A0A9P1C2K2</accession>
<sequence>MLFLAKRRHGSAWEDPAPLPKRRAPVRDAAPWSLWNYGWGWPGAWDWPGWEAAEAAEKPKKIRKNTVKDNESTETGKTSRNSSQPVAQSALPTPAIPAGTTLPPTQRFSGVVNAVEPKSGNLLIDCAAITQVFGRPPLIRPSENRMNARVGSMVVFGLQPGDIPVATDIVINGFDSDIGLRDDPVRDDNCGEVAGLLPGQRPVYGTWKGKKGGEKSFGKDKGKECKGKDGKGKNDMPSLTGKAYAKGSFNDSLWGPKGRGKASARGSNDSIVHPWST</sequence>
<keyword evidence="6" id="KW-1185">Reference proteome</keyword>
<dbReference type="EMBL" id="CAMXCT010000879">
    <property type="protein sequence ID" value="CAI3984317.1"/>
    <property type="molecule type" value="Genomic_DNA"/>
</dbReference>
<evidence type="ECO:0000313" key="6">
    <source>
        <dbReference type="Proteomes" id="UP001152797"/>
    </source>
</evidence>
<reference evidence="4" key="2">
    <citation type="submission" date="2024-04" db="EMBL/GenBank/DDBJ databases">
        <authorList>
            <person name="Chen Y."/>
            <person name="Shah S."/>
            <person name="Dougan E. K."/>
            <person name="Thang M."/>
            <person name="Chan C."/>
        </authorList>
    </citation>
    <scope>NUCLEOTIDE SEQUENCE [LARGE SCALE GENOMIC DNA]</scope>
</reference>
<evidence type="ECO:0000313" key="3">
    <source>
        <dbReference type="EMBL" id="CAI3984317.1"/>
    </source>
</evidence>
<dbReference type="OrthoDB" id="447194at2759"/>
<feature type="region of interest" description="Disordered" evidence="1">
    <location>
        <begin position="1"/>
        <end position="23"/>
    </location>
</feature>
<proteinExistence type="predicted"/>
<reference evidence="3" key="1">
    <citation type="submission" date="2022-10" db="EMBL/GenBank/DDBJ databases">
        <authorList>
            <person name="Chen Y."/>
            <person name="Dougan E. K."/>
            <person name="Chan C."/>
            <person name="Rhodes N."/>
            <person name="Thang M."/>
        </authorList>
    </citation>
    <scope>NUCLEOTIDE SEQUENCE</scope>
</reference>
<evidence type="ECO:0000313" key="2">
    <source>
        <dbReference type="EMBL" id="CAI3979741.1"/>
    </source>
</evidence>
<evidence type="ECO:0000313" key="5">
    <source>
        <dbReference type="EMBL" id="CAL4767053.1"/>
    </source>
</evidence>
<protein>
    <submittedName>
        <fullName evidence="5">CSD domain-containing protein</fullName>
    </submittedName>
</protein>
<feature type="region of interest" description="Disordered" evidence="1">
    <location>
        <begin position="205"/>
        <end position="277"/>
    </location>
</feature>
<dbReference type="EMBL" id="CAMXCT020000879">
    <property type="protein sequence ID" value="CAL1137692.1"/>
    <property type="molecule type" value="Genomic_DNA"/>
</dbReference>
<feature type="region of interest" description="Disordered" evidence="1">
    <location>
        <begin position="55"/>
        <end position="93"/>
    </location>
</feature>
<gene>
    <name evidence="3" type="ORF">C1SCF055_LOCUS11859</name>
    <name evidence="2" type="ORF">C1SCF055_LOCUS7675</name>
</gene>
<feature type="compositionally biased region" description="Polar residues" evidence="1">
    <location>
        <begin position="265"/>
        <end position="277"/>
    </location>
</feature>
<organism evidence="3">
    <name type="scientific">Cladocopium goreaui</name>
    <dbReference type="NCBI Taxonomy" id="2562237"/>
    <lineage>
        <taxon>Eukaryota</taxon>
        <taxon>Sar</taxon>
        <taxon>Alveolata</taxon>
        <taxon>Dinophyceae</taxon>
        <taxon>Suessiales</taxon>
        <taxon>Symbiodiniaceae</taxon>
        <taxon>Cladocopium</taxon>
    </lineage>
</organism>
<comment type="caution">
    <text evidence="3">The sequence shown here is derived from an EMBL/GenBank/DDBJ whole genome shotgun (WGS) entry which is preliminary data.</text>
</comment>
<dbReference type="EMBL" id="CAMXCT020000510">
    <property type="protein sequence ID" value="CAL1133116.1"/>
    <property type="molecule type" value="Genomic_DNA"/>
</dbReference>
<evidence type="ECO:0000256" key="1">
    <source>
        <dbReference type="SAM" id="MobiDB-lite"/>
    </source>
</evidence>
<evidence type="ECO:0000313" key="4">
    <source>
        <dbReference type="EMBL" id="CAL1133116.1"/>
    </source>
</evidence>
<dbReference type="AlphaFoldDB" id="A0A9P1C2K2"/>
<dbReference type="Proteomes" id="UP001152797">
    <property type="component" value="Unassembled WGS sequence"/>
</dbReference>
<dbReference type="EMBL" id="CAMXCT010000510">
    <property type="protein sequence ID" value="CAI3979741.1"/>
    <property type="molecule type" value="Genomic_DNA"/>
</dbReference>
<feature type="compositionally biased region" description="Polar residues" evidence="1">
    <location>
        <begin position="73"/>
        <end position="91"/>
    </location>
</feature>
<dbReference type="EMBL" id="CAMXCT030000510">
    <property type="protein sequence ID" value="CAL4767053.1"/>
    <property type="molecule type" value="Genomic_DNA"/>
</dbReference>
<dbReference type="EMBL" id="CAMXCT030000879">
    <property type="protein sequence ID" value="CAL4771629.1"/>
    <property type="molecule type" value="Genomic_DNA"/>
</dbReference>
<name>A0A9P1C2K2_9DINO</name>